<evidence type="ECO:0000313" key="3">
    <source>
        <dbReference type="Proteomes" id="UP000595577"/>
    </source>
</evidence>
<feature type="chain" id="PRO_5032755639" description="Lipoprotein" evidence="1">
    <location>
        <begin position="22"/>
        <end position="73"/>
    </location>
</feature>
<reference evidence="2 3" key="1">
    <citation type="submission" date="2020-12" db="EMBL/GenBank/DDBJ databases">
        <title>FDA dAtabase for Regulatory Grade micrObial Sequences (FDA-ARGOS): Supporting development and validation of Infectious Disease Dx tests.</title>
        <authorList>
            <person name="Sproer C."/>
            <person name="Gronow S."/>
            <person name="Severitt S."/>
            <person name="Schroder I."/>
            <person name="Tallon L."/>
            <person name="Sadzewicz L."/>
            <person name="Zhao X."/>
            <person name="Boylan J."/>
            <person name="Ott S."/>
            <person name="Bowen H."/>
            <person name="Vavikolanu K."/>
            <person name="Mehta A."/>
            <person name="Aluvathingal J."/>
            <person name="Nadendla S."/>
            <person name="Lowell S."/>
            <person name="Myers T."/>
            <person name="Yan Y."/>
            <person name="Sichtig H."/>
        </authorList>
    </citation>
    <scope>NUCLEOTIDE SEQUENCE [LARGE SCALE GENOMIC DNA]</scope>
    <source>
        <strain evidence="2 3">FDAARGOS_999</strain>
    </source>
</reference>
<organism evidence="2 3">
    <name type="scientific">Fusobacterium canifelinum</name>
    <dbReference type="NCBI Taxonomy" id="285729"/>
    <lineage>
        <taxon>Bacteria</taxon>
        <taxon>Fusobacteriati</taxon>
        <taxon>Fusobacteriota</taxon>
        <taxon>Fusobacteriia</taxon>
        <taxon>Fusobacteriales</taxon>
        <taxon>Fusobacteriaceae</taxon>
        <taxon>Fusobacterium</taxon>
    </lineage>
</organism>
<dbReference type="EMBL" id="CP066022">
    <property type="protein sequence ID" value="QQB74244.1"/>
    <property type="molecule type" value="Genomic_DNA"/>
</dbReference>
<sequence length="73" mass="8576">MKKIIFLLSTIIFLVSCNAMYPVSNYNEEDYKKNQDGTYTRKTDENGKPIKRPEIVVVEIIEEGKKFNYNPQK</sequence>
<dbReference type="AlphaFoldDB" id="A0A7T4KGU9"/>
<evidence type="ECO:0008006" key="4">
    <source>
        <dbReference type="Google" id="ProtNLM"/>
    </source>
</evidence>
<proteinExistence type="predicted"/>
<dbReference type="PROSITE" id="PS51257">
    <property type="entry name" value="PROKAR_LIPOPROTEIN"/>
    <property type="match status" value="1"/>
</dbReference>
<keyword evidence="1" id="KW-0732">Signal</keyword>
<evidence type="ECO:0000313" key="2">
    <source>
        <dbReference type="EMBL" id="QQB74244.1"/>
    </source>
</evidence>
<evidence type="ECO:0000256" key="1">
    <source>
        <dbReference type="SAM" id="SignalP"/>
    </source>
</evidence>
<dbReference type="RefSeq" id="WP_198480847.1">
    <property type="nucleotide sequence ID" value="NZ_CP066022.1"/>
</dbReference>
<gene>
    <name evidence="2" type="ORF">I6H56_01870</name>
</gene>
<feature type="signal peptide" evidence="1">
    <location>
        <begin position="1"/>
        <end position="21"/>
    </location>
</feature>
<name>A0A7T4KGU9_9FUSO</name>
<dbReference type="Proteomes" id="UP000595577">
    <property type="component" value="Chromosome"/>
</dbReference>
<protein>
    <recommendedName>
        <fullName evidence="4">Lipoprotein</fullName>
    </recommendedName>
</protein>
<accession>A0A7T4KGU9</accession>